<sequence>MPILRSGRDTTASDSARNTELELERMFSTVLDKLERTFLAATLPLVKNCLAEVIQVFEGIRVHYDFRTLFLTDREKIEQIKDQLNLMMAHLDILSVLIARTANRAESRETFI</sequence>
<dbReference type="EnsemblMetazoa" id="PPA20258.1">
    <property type="protein sequence ID" value="PPA20258.1"/>
    <property type="gene ID" value="WBGene00109812"/>
</dbReference>
<organism evidence="1 2">
    <name type="scientific">Pristionchus pacificus</name>
    <name type="common">Parasitic nematode worm</name>
    <dbReference type="NCBI Taxonomy" id="54126"/>
    <lineage>
        <taxon>Eukaryota</taxon>
        <taxon>Metazoa</taxon>
        <taxon>Ecdysozoa</taxon>
        <taxon>Nematoda</taxon>
        <taxon>Chromadorea</taxon>
        <taxon>Rhabditida</taxon>
        <taxon>Rhabditina</taxon>
        <taxon>Diplogasteromorpha</taxon>
        <taxon>Diplogasteroidea</taxon>
        <taxon>Neodiplogasteridae</taxon>
        <taxon>Pristionchus</taxon>
    </lineage>
</organism>
<gene>
    <name evidence="1" type="primary">WBGene00109812</name>
</gene>
<evidence type="ECO:0000313" key="2">
    <source>
        <dbReference type="Proteomes" id="UP000005239"/>
    </source>
</evidence>
<reference evidence="1" key="2">
    <citation type="submission" date="2022-06" db="UniProtKB">
        <authorList>
            <consortium name="EnsemblMetazoa"/>
        </authorList>
    </citation>
    <scope>IDENTIFICATION</scope>
    <source>
        <strain evidence="1">PS312</strain>
    </source>
</reference>
<keyword evidence="2" id="KW-1185">Reference proteome</keyword>
<protein>
    <submittedName>
        <fullName evidence="1">Uncharacterized protein</fullName>
    </submittedName>
</protein>
<dbReference type="Proteomes" id="UP000005239">
    <property type="component" value="Unassembled WGS sequence"/>
</dbReference>
<reference evidence="2" key="1">
    <citation type="journal article" date="2008" name="Nat. Genet.">
        <title>The Pristionchus pacificus genome provides a unique perspective on nematode lifestyle and parasitism.</title>
        <authorList>
            <person name="Dieterich C."/>
            <person name="Clifton S.W."/>
            <person name="Schuster L.N."/>
            <person name="Chinwalla A."/>
            <person name="Delehaunty K."/>
            <person name="Dinkelacker I."/>
            <person name="Fulton L."/>
            <person name="Fulton R."/>
            <person name="Godfrey J."/>
            <person name="Minx P."/>
            <person name="Mitreva M."/>
            <person name="Roeseler W."/>
            <person name="Tian H."/>
            <person name="Witte H."/>
            <person name="Yang S.P."/>
            <person name="Wilson R.K."/>
            <person name="Sommer R.J."/>
        </authorList>
    </citation>
    <scope>NUCLEOTIDE SEQUENCE [LARGE SCALE GENOMIC DNA]</scope>
    <source>
        <strain evidence="2">PS312</strain>
    </source>
</reference>
<evidence type="ECO:0000313" key="1">
    <source>
        <dbReference type="EnsemblMetazoa" id="PPA20258.1"/>
    </source>
</evidence>
<proteinExistence type="predicted"/>
<accession>A0A2A6CV00</accession>
<dbReference type="AlphaFoldDB" id="A0A2A6CV00"/>
<name>A0A2A6CV00_PRIPA</name>
<accession>A0A8R1UGU8</accession>